<feature type="transmembrane region" description="Helical" evidence="1">
    <location>
        <begin position="12"/>
        <end position="29"/>
    </location>
</feature>
<dbReference type="InterPro" id="IPR002656">
    <property type="entry name" value="Acyl_transf_3_dom"/>
</dbReference>
<feature type="transmembrane region" description="Helical" evidence="1">
    <location>
        <begin position="123"/>
        <end position="141"/>
    </location>
</feature>
<dbReference type="GO" id="GO:0016747">
    <property type="term" value="F:acyltransferase activity, transferring groups other than amino-acyl groups"/>
    <property type="evidence" value="ECO:0007669"/>
    <property type="project" value="InterPro"/>
</dbReference>
<name>A0A0R1JT92_9LACO</name>
<keyword evidence="1" id="KW-0812">Transmembrane</keyword>
<sequence>MATTQPRNHNLDYLRILAMLMIVCHHMYLKLGGYLTAPGVGRATRFILMVFGSGGKPAVNLFMLITGYFLITRTFKWQRLLDFVVKVYVVNTALTIAAIFLTQSKPLNLLNFALTPVFPLNSAGWWYITGYAVVLIAMPMLNRWFNGLSQREATWFMAILLTLTSVLPFFNFATSIIPMYATNGGLWMLVMYWVGAYLRRYPFYQDWSLQRLFGVLGVVSVVIVARFGLMIWRPVGFRGLLDTLHWIPTWPWADHDPMFLIWAVALFLICLKLKSLPMPKLFVYLSAETLALYMLHNSNPVSFKYTSALFANIRRAQLHGAALIERVVLIALGLFLIVCVIALLLRPLENWAVRASNAWLSRRTAAKPTDSPKSV</sequence>
<dbReference type="RefSeq" id="WP_056951192.1">
    <property type="nucleotide sequence ID" value="NZ_AZDJ01000026.1"/>
</dbReference>
<keyword evidence="1" id="KW-1133">Transmembrane helix</keyword>
<dbReference type="EMBL" id="AZDJ01000026">
    <property type="protein sequence ID" value="KRK71684.1"/>
    <property type="molecule type" value="Genomic_DNA"/>
</dbReference>
<dbReference type="AlphaFoldDB" id="A0A0R1JT92"/>
<gene>
    <name evidence="3" type="ORF">FD02_GL001924</name>
</gene>
<keyword evidence="1" id="KW-0472">Membrane</keyword>
<evidence type="ECO:0000313" key="3">
    <source>
        <dbReference type="EMBL" id="KRK71684.1"/>
    </source>
</evidence>
<feature type="transmembrane region" description="Helical" evidence="1">
    <location>
        <begin position="179"/>
        <end position="199"/>
    </location>
</feature>
<feature type="transmembrane region" description="Helical" evidence="1">
    <location>
        <begin position="83"/>
        <end position="103"/>
    </location>
</feature>
<dbReference type="Pfam" id="PF01757">
    <property type="entry name" value="Acyl_transf_3"/>
    <property type="match status" value="1"/>
</dbReference>
<feature type="transmembrane region" description="Helical" evidence="1">
    <location>
        <begin position="252"/>
        <end position="271"/>
    </location>
</feature>
<dbReference type="PATRIC" id="fig|1291734.4.peg.1977"/>
<evidence type="ECO:0000313" key="4">
    <source>
        <dbReference type="Proteomes" id="UP000051804"/>
    </source>
</evidence>
<dbReference type="Proteomes" id="UP000051804">
    <property type="component" value="Unassembled WGS sequence"/>
</dbReference>
<feature type="transmembrane region" description="Helical" evidence="1">
    <location>
        <begin position="211"/>
        <end position="232"/>
    </location>
</feature>
<evidence type="ECO:0000259" key="2">
    <source>
        <dbReference type="Pfam" id="PF01757"/>
    </source>
</evidence>
<feature type="transmembrane region" description="Helical" evidence="1">
    <location>
        <begin position="153"/>
        <end position="173"/>
    </location>
</feature>
<keyword evidence="4" id="KW-1185">Reference proteome</keyword>
<dbReference type="STRING" id="1291734.FD02_GL001924"/>
<reference evidence="3 4" key="1">
    <citation type="journal article" date="2015" name="Genome Announc.">
        <title>Expanding the biotechnology potential of lactobacilli through comparative genomics of 213 strains and associated genera.</title>
        <authorList>
            <person name="Sun Z."/>
            <person name="Harris H.M."/>
            <person name="McCann A."/>
            <person name="Guo C."/>
            <person name="Argimon S."/>
            <person name="Zhang W."/>
            <person name="Yang X."/>
            <person name="Jeffery I.B."/>
            <person name="Cooney J.C."/>
            <person name="Kagawa T.F."/>
            <person name="Liu W."/>
            <person name="Song Y."/>
            <person name="Salvetti E."/>
            <person name="Wrobel A."/>
            <person name="Rasinkangas P."/>
            <person name="Parkhill J."/>
            <person name="Rea M.C."/>
            <person name="O'Sullivan O."/>
            <person name="Ritari J."/>
            <person name="Douillard F.P."/>
            <person name="Paul Ross R."/>
            <person name="Yang R."/>
            <person name="Briner A.E."/>
            <person name="Felis G.E."/>
            <person name="de Vos W.M."/>
            <person name="Barrangou R."/>
            <person name="Klaenhammer T.R."/>
            <person name="Caufield P.W."/>
            <person name="Cui Y."/>
            <person name="Zhang H."/>
            <person name="O'Toole P.W."/>
        </authorList>
    </citation>
    <scope>NUCLEOTIDE SEQUENCE [LARGE SCALE GENOMIC DNA]</scope>
    <source>
        <strain evidence="3 4">JCM 17158</strain>
    </source>
</reference>
<evidence type="ECO:0000256" key="1">
    <source>
        <dbReference type="SAM" id="Phobius"/>
    </source>
</evidence>
<dbReference type="OrthoDB" id="9816377at2"/>
<organism evidence="3 4">
    <name type="scientific">Lacticaseibacillus nasuensis JCM 17158</name>
    <dbReference type="NCBI Taxonomy" id="1291734"/>
    <lineage>
        <taxon>Bacteria</taxon>
        <taxon>Bacillati</taxon>
        <taxon>Bacillota</taxon>
        <taxon>Bacilli</taxon>
        <taxon>Lactobacillales</taxon>
        <taxon>Lactobacillaceae</taxon>
        <taxon>Lacticaseibacillus</taxon>
    </lineage>
</organism>
<feature type="transmembrane region" description="Helical" evidence="1">
    <location>
        <begin position="323"/>
        <end position="345"/>
    </location>
</feature>
<protein>
    <recommendedName>
        <fullName evidence="2">Acyltransferase 3 domain-containing protein</fullName>
    </recommendedName>
</protein>
<feature type="transmembrane region" description="Helical" evidence="1">
    <location>
        <begin position="49"/>
        <end position="71"/>
    </location>
</feature>
<accession>A0A0R1JT92</accession>
<feature type="domain" description="Acyltransferase 3" evidence="2">
    <location>
        <begin position="8"/>
        <end position="345"/>
    </location>
</feature>
<comment type="caution">
    <text evidence="3">The sequence shown here is derived from an EMBL/GenBank/DDBJ whole genome shotgun (WGS) entry which is preliminary data.</text>
</comment>
<proteinExistence type="predicted"/>